<dbReference type="PANTHER" id="PTHR34215:SF1">
    <property type="entry name" value="YLXR DOMAIN-CONTAINING PROTEIN"/>
    <property type="match status" value="1"/>
</dbReference>
<reference evidence="2 3" key="1">
    <citation type="submission" date="2014-06" db="EMBL/GenBank/DDBJ databases">
        <title>Genome characterization of distinct group I Clostridium botulinum lineages.</title>
        <authorList>
            <person name="Giordani F."/>
            <person name="Anselmo A."/>
            <person name="Fillo S."/>
            <person name="Palozzi A.M."/>
            <person name="Fortunato A."/>
            <person name="Gentile B."/>
            <person name="Ciammaruconi A."/>
            <person name="Anniballi F."/>
            <person name="De Medici D."/>
            <person name="Lista F."/>
        </authorList>
    </citation>
    <scope>NUCLEOTIDE SEQUENCE [LARGE SCALE GENOMIC DNA]</scope>
    <source>
        <strain evidence="2 3">B2 450</strain>
    </source>
</reference>
<gene>
    <name evidence="2" type="ORF">N495_11915</name>
</gene>
<dbReference type="InterPro" id="IPR035931">
    <property type="entry name" value="YlxR-like_sf"/>
</dbReference>
<dbReference type="HOGENOM" id="CLU_147970_2_1_9"/>
<name>A0A0D1A0B2_CLOBO</name>
<evidence type="ECO:0000259" key="1">
    <source>
        <dbReference type="Pfam" id="PF04296"/>
    </source>
</evidence>
<feature type="domain" description="YlxR" evidence="1">
    <location>
        <begin position="9"/>
        <end position="82"/>
    </location>
</feature>
<dbReference type="RefSeq" id="WP_003484883.1">
    <property type="nucleotide sequence ID" value="NZ_JXSU01000007.1"/>
</dbReference>
<dbReference type="NCBIfam" id="NF047356">
    <property type="entry name" value="RNA_bind_RnpM"/>
    <property type="match status" value="1"/>
</dbReference>
<sequence>MKVKKVPLRMCTGCSEMKPKKELIRVVKNKEGEVSIDLTGKKAGRGAYICKDIECFNKAYKSKRLERNLEIKLDEQVYERLKGEIEDDTK</sequence>
<evidence type="ECO:0000313" key="2">
    <source>
        <dbReference type="EMBL" id="KIS24248.1"/>
    </source>
</evidence>
<accession>A0A0D1A0B2</accession>
<dbReference type="InterPro" id="IPR007393">
    <property type="entry name" value="YlxR_dom"/>
</dbReference>
<proteinExistence type="predicted"/>
<dbReference type="Pfam" id="PF04296">
    <property type="entry name" value="YlxR"/>
    <property type="match status" value="1"/>
</dbReference>
<dbReference type="PANTHER" id="PTHR34215">
    <property type="entry name" value="BLL0784 PROTEIN"/>
    <property type="match status" value="1"/>
</dbReference>
<dbReference type="SUPFAM" id="SSF64376">
    <property type="entry name" value="YlxR-like"/>
    <property type="match status" value="1"/>
</dbReference>
<dbReference type="InterPro" id="IPR037465">
    <property type="entry name" value="YlxR"/>
</dbReference>
<dbReference type="PATRIC" id="fig|1379739.3.peg.2766"/>
<dbReference type="EMBL" id="JXSU01000007">
    <property type="protein sequence ID" value="KIS24248.1"/>
    <property type="molecule type" value="Genomic_DNA"/>
</dbReference>
<dbReference type="AlphaFoldDB" id="A0A0D1A0B2"/>
<dbReference type="Proteomes" id="UP000032250">
    <property type="component" value="Unassembled WGS sequence"/>
</dbReference>
<comment type="caution">
    <text evidence="2">The sequence shown here is derived from an EMBL/GenBank/DDBJ whole genome shotgun (WGS) entry which is preliminary data.</text>
</comment>
<dbReference type="OrthoDB" id="9813251at2"/>
<organism evidence="2 3">
    <name type="scientific">Clostridium botulinum B2 450</name>
    <dbReference type="NCBI Taxonomy" id="1379739"/>
    <lineage>
        <taxon>Bacteria</taxon>
        <taxon>Bacillati</taxon>
        <taxon>Bacillota</taxon>
        <taxon>Clostridia</taxon>
        <taxon>Eubacteriales</taxon>
        <taxon>Clostridiaceae</taxon>
        <taxon>Clostridium</taxon>
    </lineage>
</organism>
<evidence type="ECO:0000313" key="3">
    <source>
        <dbReference type="Proteomes" id="UP000032250"/>
    </source>
</evidence>
<dbReference type="CDD" id="cd00279">
    <property type="entry name" value="YlxR"/>
    <property type="match status" value="1"/>
</dbReference>
<dbReference type="Gene3D" id="3.30.1230.10">
    <property type="entry name" value="YlxR-like"/>
    <property type="match status" value="1"/>
</dbReference>
<protein>
    <submittedName>
        <fullName evidence="2">Nucleic-acid-binding protein implicated in transcription termination</fullName>
    </submittedName>
</protein>